<dbReference type="OrthoDB" id="78656at2759"/>
<reference evidence="1" key="1">
    <citation type="submission" date="2021-02" db="EMBL/GenBank/DDBJ databases">
        <authorList>
            <person name="Palmer J.M."/>
        </authorList>
    </citation>
    <scope>NUCLEOTIDE SEQUENCE</scope>
    <source>
        <strain evidence="1">SCRP23</strain>
    </source>
</reference>
<comment type="caution">
    <text evidence="1">The sequence shown here is derived from an EMBL/GenBank/DDBJ whole genome shotgun (WGS) entry which is preliminary data.</text>
</comment>
<name>A0A8T1WQ80_9STRA</name>
<sequence>MHEEETANGLLLLVSGDGIPLLVRPYGEVSTPPSAAVGVASALYHAAKRDKCDSNGAAELLALETKHRSIVYEMATMDFLLVFVSDKVCDGCKSSDAMTRRMLRTVLGALLLLLGERNLRDWDVSKLRAAVAKRMEVVDTIVKCFQTDPRFIFGRPVRNVTSYRHLTEPEVSDGTLLQGAWLQNGDLVGEYFQPNGFKILDADELLVLIVLAECVGRREHNYTHHITRVYRERAQTDAKVVIRNSSRGPLTTFIGIFDDKMNEDKMLQETVRRCVLAAQMEGDNVQIMWLVMSDGRETDCCQKLP</sequence>
<proteinExistence type="predicted"/>
<organism evidence="1 2">
    <name type="scientific">Phytophthora boehmeriae</name>
    <dbReference type="NCBI Taxonomy" id="109152"/>
    <lineage>
        <taxon>Eukaryota</taxon>
        <taxon>Sar</taxon>
        <taxon>Stramenopiles</taxon>
        <taxon>Oomycota</taxon>
        <taxon>Peronosporomycetes</taxon>
        <taxon>Peronosporales</taxon>
        <taxon>Peronosporaceae</taxon>
        <taxon>Phytophthora</taxon>
    </lineage>
</organism>
<evidence type="ECO:0000313" key="1">
    <source>
        <dbReference type="EMBL" id="KAG7395361.1"/>
    </source>
</evidence>
<protein>
    <submittedName>
        <fullName evidence="1">Uncharacterized protein</fullName>
    </submittedName>
</protein>
<dbReference type="EMBL" id="JAGDFL010000211">
    <property type="protein sequence ID" value="KAG7395361.1"/>
    <property type="molecule type" value="Genomic_DNA"/>
</dbReference>
<gene>
    <name evidence="1" type="ORF">PHYBOEH_003923</name>
</gene>
<keyword evidence="2" id="KW-1185">Reference proteome</keyword>
<dbReference type="Proteomes" id="UP000693981">
    <property type="component" value="Unassembled WGS sequence"/>
</dbReference>
<evidence type="ECO:0000313" key="2">
    <source>
        <dbReference type="Proteomes" id="UP000693981"/>
    </source>
</evidence>
<accession>A0A8T1WQ80</accession>
<dbReference type="AlphaFoldDB" id="A0A8T1WQ80"/>